<dbReference type="KEGG" id="apro:F751_6620"/>
<proteinExistence type="predicted"/>
<sequence>MCLAWTPSPLHKKLCGSQRMPAYTQITIRPRCASIRMGRLQNCLLQRTTNPLEAYQHQCRLLCRGPQQCVFHSPVSMACTTVIGRE</sequence>
<dbReference type="Proteomes" id="UP000028924">
    <property type="component" value="Unassembled WGS sequence"/>
</dbReference>
<dbReference type="RefSeq" id="XP_011399601.1">
    <property type="nucleotide sequence ID" value="XM_011401299.1"/>
</dbReference>
<dbReference type="AlphaFoldDB" id="A0A087SLQ9"/>
<dbReference type="EMBL" id="KL662130">
    <property type="protein sequence ID" value="KFM26663.1"/>
    <property type="molecule type" value="Genomic_DNA"/>
</dbReference>
<name>A0A087SLQ9_AUXPR</name>
<protein>
    <submittedName>
        <fullName evidence="1">Uncharacterized protein</fullName>
    </submittedName>
</protein>
<organism evidence="1 2">
    <name type="scientific">Auxenochlorella protothecoides</name>
    <name type="common">Green microalga</name>
    <name type="synonym">Chlorella protothecoides</name>
    <dbReference type="NCBI Taxonomy" id="3075"/>
    <lineage>
        <taxon>Eukaryota</taxon>
        <taxon>Viridiplantae</taxon>
        <taxon>Chlorophyta</taxon>
        <taxon>core chlorophytes</taxon>
        <taxon>Trebouxiophyceae</taxon>
        <taxon>Chlorellales</taxon>
        <taxon>Chlorellaceae</taxon>
        <taxon>Auxenochlorella</taxon>
    </lineage>
</organism>
<dbReference type="GeneID" id="23618011"/>
<accession>A0A087SLQ9</accession>
<reference evidence="1 2" key="1">
    <citation type="journal article" date="2014" name="BMC Genomics">
        <title>Oil accumulation mechanisms of the oleaginous microalga Chlorella protothecoides revealed through its genome, transcriptomes, and proteomes.</title>
        <authorList>
            <person name="Gao C."/>
            <person name="Wang Y."/>
            <person name="Shen Y."/>
            <person name="Yan D."/>
            <person name="He X."/>
            <person name="Dai J."/>
            <person name="Wu Q."/>
        </authorList>
    </citation>
    <scope>NUCLEOTIDE SEQUENCE [LARGE SCALE GENOMIC DNA]</scope>
    <source>
        <strain evidence="1 2">0710</strain>
    </source>
</reference>
<gene>
    <name evidence="1" type="ORF">F751_6620</name>
</gene>
<evidence type="ECO:0000313" key="1">
    <source>
        <dbReference type="EMBL" id="KFM26663.1"/>
    </source>
</evidence>
<evidence type="ECO:0000313" key="2">
    <source>
        <dbReference type="Proteomes" id="UP000028924"/>
    </source>
</evidence>
<keyword evidence="2" id="KW-1185">Reference proteome</keyword>